<dbReference type="SUPFAM" id="SSF52172">
    <property type="entry name" value="CheY-like"/>
    <property type="match status" value="1"/>
</dbReference>
<evidence type="ECO:0000313" key="2">
    <source>
        <dbReference type="EMBL" id="MDR7084872.1"/>
    </source>
</evidence>
<name>A0ABU1UI43_9MICC</name>
<dbReference type="InterPro" id="IPR005561">
    <property type="entry name" value="ANTAR"/>
</dbReference>
<protein>
    <submittedName>
        <fullName evidence="2">Prophage DNA circulation protein</fullName>
    </submittedName>
</protein>
<dbReference type="RefSeq" id="WP_310061957.1">
    <property type="nucleotide sequence ID" value="NZ_JAVDVQ010000034.1"/>
</dbReference>
<dbReference type="InterPro" id="IPR036388">
    <property type="entry name" value="WH-like_DNA-bd_sf"/>
</dbReference>
<dbReference type="SMART" id="SM01012">
    <property type="entry name" value="ANTAR"/>
    <property type="match status" value="1"/>
</dbReference>
<evidence type="ECO:0000259" key="1">
    <source>
        <dbReference type="PROSITE" id="PS50921"/>
    </source>
</evidence>
<dbReference type="SUPFAM" id="SSF55781">
    <property type="entry name" value="GAF domain-like"/>
    <property type="match status" value="1"/>
</dbReference>
<keyword evidence="3" id="KW-1185">Reference proteome</keyword>
<sequence length="210" mass="22054">MRDSSTVASAHSTSTSTSTRTMLDLVLDSTEPGSGVDGFLTQLSRLAASELSRPDHEVSCGITVNRRKQPTSEAGSTGAAAASVLQIPVALDDATSAVVHLYSPRADAFSAEDLADAQQFVSDAAQALLLALRISQLTESRDNLAAAMQSRTTIDTAIGAVMAQNRCGRDDAFKILRNTSNNRNLKIRDVAAAVVASIAGDTDVTARFQE</sequence>
<organism evidence="2 3">
    <name type="scientific">Arthrobacter ginsengisoli</name>
    <dbReference type="NCBI Taxonomy" id="1356565"/>
    <lineage>
        <taxon>Bacteria</taxon>
        <taxon>Bacillati</taxon>
        <taxon>Actinomycetota</taxon>
        <taxon>Actinomycetes</taxon>
        <taxon>Micrococcales</taxon>
        <taxon>Micrococcaceae</taxon>
        <taxon>Arthrobacter</taxon>
    </lineage>
</organism>
<proteinExistence type="predicted"/>
<comment type="caution">
    <text evidence="2">The sequence shown here is derived from an EMBL/GenBank/DDBJ whole genome shotgun (WGS) entry which is preliminary data.</text>
</comment>
<accession>A0ABU1UI43</accession>
<feature type="domain" description="ANTAR" evidence="1">
    <location>
        <begin position="134"/>
        <end position="195"/>
    </location>
</feature>
<gene>
    <name evidence="2" type="ORF">J2X01_004189</name>
</gene>
<dbReference type="Pfam" id="PF03861">
    <property type="entry name" value="ANTAR"/>
    <property type="match status" value="1"/>
</dbReference>
<dbReference type="InterPro" id="IPR011006">
    <property type="entry name" value="CheY-like_superfamily"/>
</dbReference>
<evidence type="ECO:0000313" key="3">
    <source>
        <dbReference type="Proteomes" id="UP001252243"/>
    </source>
</evidence>
<dbReference type="Gene3D" id="1.10.10.10">
    <property type="entry name" value="Winged helix-like DNA-binding domain superfamily/Winged helix DNA-binding domain"/>
    <property type="match status" value="1"/>
</dbReference>
<dbReference type="EMBL" id="JAVDVQ010000034">
    <property type="protein sequence ID" value="MDR7084872.1"/>
    <property type="molecule type" value="Genomic_DNA"/>
</dbReference>
<reference evidence="2 3" key="1">
    <citation type="submission" date="2023-07" db="EMBL/GenBank/DDBJ databases">
        <title>Sorghum-associated microbial communities from plants grown in Nebraska, USA.</title>
        <authorList>
            <person name="Schachtman D."/>
        </authorList>
    </citation>
    <scope>NUCLEOTIDE SEQUENCE [LARGE SCALE GENOMIC DNA]</scope>
    <source>
        <strain evidence="2 3">BE167</strain>
    </source>
</reference>
<dbReference type="PROSITE" id="PS50921">
    <property type="entry name" value="ANTAR"/>
    <property type="match status" value="1"/>
</dbReference>
<dbReference type="Proteomes" id="UP001252243">
    <property type="component" value="Unassembled WGS sequence"/>
</dbReference>